<dbReference type="InterPro" id="IPR037185">
    <property type="entry name" value="EmrE-like"/>
</dbReference>
<comment type="caution">
    <text evidence="9">The sequence shown here is derived from an EMBL/GenBank/DDBJ whole genome shotgun (WGS) entry which is preliminary data.</text>
</comment>
<keyword evidence="4 6" id="KW-1133">Transmembrane helix</keyword>
<proteinExistence type="inferred from homology"/>
<feature type="transmembrane region" description="Helical" evidence="6">
    <location>
        <begin position="301"/>
        <end position="321"/>
    </location>
</feature>
<gene>
    <name evidence="9" type="ORF">M0R45_026613</name>
</gene>
<feature type="transmembrane region" description="Helical" evidence="6">
    <location>
        <begin position="327"/>
        <end position="347"/>
    </location>
</feature>
<dbReference type="InterPro" id="IPR030184">
    <property type="entry name" value="WAT1-related"/>
</dbReference>
<feature type="region of interest" description="Disordered" evidence="7">
    <location>
        <begin position="382"/>
        <end position="407"/>
    </location>
</feature>
<evidence type="ECO:0000256" key="4">
    <source>
        <dbReference type="ARBA" id="ARBA00022989"/>
    </source>
</evidence>
<keyword evidence="3 6" id="KW-0812">Transmembrane</keyword>
<organism evidence="9 10">
    <name type="scientific">Rubus argutus</name>
    <name type="common">Southern blackberry</name>
    <dbReference type="NCBI Taxonomy" id="59490"/>
    <lineage>
        <taxon>Eukaryota</taxon>
        <taxon>Viridiplantae</taxon>
        <taxon>Streptophyta</taxon>
        <taxon>Embryophyta</taxon>
        <taxon>Tracheophyta</taxon>
        <taxon>Spermatophyta</taxon>
        <taxon>Magnoliopsida</taxon>
        <taxon>eudicotyledons</taxon>
        <taxon>Gunneridae</taxon>
        <taxon>Pentapetalae</taxon>
        <taxon>rosids</taxon>
        <taxon>fabids</taxon>
        <taxon>Rosales</taxon>
        <taxon>Rosaceae</taxon>
        <taxon>Rosoideae</taxon>
        <taxon>Rosoideae incertae sedis</taxon>
        <taxon>Rubus</taxon>
    </lineage>
</organism>
<keyword evidence="10" id="KW-1185">Reference proteome</keyword>
<feature type="transmembrane region" description="Helical" evidence="6">
    <location>
        <begin position="59"/>
        <end position="79"/>
    </location>
</feature>
<feature type="domain" description="EamA" evidence="8">
    <location>
        <begin position="29"/>
        <end position="163"/>
    </location>
</feature>
<feature type="transmembrane region" description="Helical" evidence="6">
    <location>
        <begin position="91"/>
        <end position="110"/>
    </location>
</feature>
<evidence type="ECO:0000259" key="8">
    <source>
        <dbReference type="Pfam" id="PF00892"/>
    </source>
</evidence>
<comment type="subcellular location">
    <subcellularLocation>
        <location evidence="1 6">Membrane</location>
        <topology evidence="1 6">Multi-pass membrane protein</topology>
    </subcellularLocation>
</comment>
<feature type="transmembrane region" description="Helical" evidence="6">
    <location>
        <begin position="116"/>
        <end position="140"/>
    </location>
</feature>
<dbReference type="GO" id="GO:0016020">
    <property type="term" value="C:membrane"/>
    <property type="evidence" value="ECO:0007669"/>
    <property type="project" value="UniProtKB-SubCell"/>
</dbReference>
<evidence type="ECO:0000256" key="2">
    <source>
        <dbReference type="ARBA" id="ARBA00007635"/>
    </source>
</evidence>
<feature type="transmembrane region" description="Helical" evidence="6">
    <location>
        <begin position="29"/>
        <end position="47"/>
    </location>
</feature>
<feature type="transmembrane region" description="Helical" evidence="6">
    <location>
        <begin position="206"/>
        <end position="225"/>
    </location>
</feature>
<feature type="domain" description="EamA" evidence="8">
    <location>
        <begin position="207"/>
        <end position="345"/>
    </location>
</feature>
<dbReference type="InterPro" id="IPR000620">
    <property type="entry name" value="EamA_dom"/>
</dbReference>
<reference evidence="9 10" key="1">
    <citation type="journal article" date="2023" name="G3 (Bethesda)">
        <title>A chromosome-length genome assembly and annotation of blackberry (Rubus argutus, cv. 'Hillquist').</title>
        <authorList>
            <person name="Bruna T."/>
            <person name="Aryal R."/>
            <person name="Dudchenko O."/>
            <person name="Sargent D.J."/>
            <person name="Mead D."/>
            <person name="Buti M."/>
            <person name="Cavallini A."/>
            <person name="Hytonen T."/>
            <person name="Andres J."/>
            <person name="Pham M."/>
            <person name="Weisz D."/>
            <person name="Mascagni F."/>
            <person name="Usai G."/>
            <person name="Natali L."/>
            <person name="Bassil N."/>
            <person name="Fernandez G.E."/>
            <person name="Lomsadze A."/>
            <person name="Armour M."/>
            <person name="Olukolu B."/>
            <person name="Poorten T."/>
            <person name="Britton C."/>
            <person name="Davik J."/>
            <person name="Ashrafi H."/>
            <person name="Aiden E.L."/>
            <person name="Borodovsky M."/>
            <person name="Worthington M."/>
        </authorList>
    </citation>
    <scope>NUCLEOTIDE SEQUENCE [LARGE SCALE GENOMIC DNA]</scope>
    <source>
        <strain evidence="9">PI 553951</strain>
    </source>
</reference>
<feature type="compositionally biased region" description="Low complexity" evidence="7">
    <location>
        <begin position="388"/>
        <end position="397"/>
    </location>
</feature>
<protein>
    <recommendedName>
        <fullName evidence="6">WAT1-related protein</fullName>
    </recommendedName>
</protein>
<dbReference type="SUPFAM" id="SSF103481">
    <property type="entry name" value="Multidrug resistance efflux transporter EmrE"/>
    <property type="match status" value="2"/>
</dbReference>
<keyword evidence="5 6" id="KW-0472">Membrane</keyword>
<dbReference type="AlphaFoldDB" id="A0AAW1WYQ9"/>
<dbReference type="Pfam" id="PF00892">
    <property type="entry name" value="EamA"/>
    <property type="match status" value="2"/>
</dbReference>
<evidence type="ECO:0000256" key="6">
    <source>
        <dbReference type="RuleBase" id="RU363077"/>
    </source>
</evidence>
<evidence type="ECO:0000313" key="10">
    <source>
        <dbReference type="Proteomes" id="UP001457282"/>
    </source>
</evidence>
<dbReference type="PANTHER" id="PTHR31218">
    <property type="entry name" value="WAT1-RELATED PROTEIN"/>
    <property type="match status" value="1"/>
</dbReference>
<feature type="transmembrane region" description="Helical" evidence="6">
    <location>
        <begin position="232"/>
        <end position="256"/>
    </location>
</feature>
<evidence type="ECO:0000256" key="1">
    <source>
        <dbReference type="ARBA" id="ARBA00004141"/>
    </source>
</evidence>
<evidence type="ECO:0000256" key="3">
    <source>
        <dbReference type="ARBA" id="ARBA00022692"/>
    </source>
</evidence>
<feature type="compositionally biased region" description="Basic and acidic residues" evidence="7">
    <location>
        <begin position="398"/>
        <end position="407"/>
    </location>
</feature>
<feature type="transmembrane region" description="Helical" evidence="6">
    <location>
        <begin position="152"/>
        <end position="172"/>
    </location>
</feature>
<name>A0AAW1WYQ9_RUBAR</name>
<evidence type="ECO:0000313" key="9">
    <source>
        <dbReference type="EMBL" id="KAK9929517.1"/>
    </source>
</evidence>
<comment type="similarity">
    <text evidence="2 6">Belongs to the drug/metabolite transporter (DMT) superfamily. Plant drug/metabolite exporter (P-DME) (TC 2.A.7.4) family.</text>
</comment>
<sequence length="407" mass="44712">MGSLSKHCIELKNRRGCERIRSFLNGLKPVLVMLLISVLGAVLNILYKLVANDGMNLRIFVAYRVILAAVLMVPLAFVVERNKRPKLTWIILVQAFLCGLFGTILSLNLYMESVALVSATYAAAMSNMLPAITFVMAVCLRMEKLAIRSVPGVAKVVGSLVGIGGAMVFTLYKGIKIQIWSTSPHLLRINQNTSSSSQAHQSSNPALGYVLSILGCFCSATWYIIQGKMSKTYPCVFSCTALVSLMAAIQSIVLALCMERDWSQWKLGWNIRLLGVAYSGIGCSGLAMCLTVWCMNMRGPLFVSSFNPIMLIFVAIFGSLLLEEKLYLGSILGTLLIICGLYALLWGKSKEMKKTMRVEPVLETPRPSESQAVEIVVTSASPTGPSVNTTSTENHNNNTKDNRFFHW</sequence>
<evidence type="ECO:0000256" key="5">
    <source>
        <dbReference type="ARBA" id="ARBA00023136"/>
    </source>
</evidence>
<feature type="transmembrane region" description="Helical" evidence="6">
    <location>
        <begin position="276"/>
        <end position="294"/>
    </location>
</feature>
<evidence type="ECO:0000256" key="7">
    <source>
        <dbReference type="SAM" id="MobiDB-lite"/>
    </source>
</evidence>
<dbReference type="EMBL" id="JBEDUW010000005">
    <property type="protein sequence ID" value="KAK9929517.1"/>
    <property type="molecule type" value="Genomic_DNA"/>
</dbReference>
<accession>A0AAW1WYQ9</accession>
<dbReference type="Proteomes" id="UP001457282">
    <property type="component" value="Unassembled WGS sequence"/>
</dbReference>
<dbReference type="GO" id="GO:0022857">
    <property type="term" value="F:transmembrane transporter activity"/>
    <property type="evidence" value="ECO:0007669"/>
    <property type="project" value="InterPro"/>
</dbReference>